<evidence type="ECO:0000256" key="7">
    <source>
        <dbReference type="ARBA" id="ARBA00022729"/>
    </source>
</evidence>
<comment type="similarity">
    <text evidence="3">Belongs to the immunoglobulin superfamily.</text>
</comment>
<dbReference type="InterPro" id="IPR003599">
    <property type="entry name" value="Ig_sub"/>
</dbReference>
<keyword evidence="8" id="KW-0965">Cell junction</keyword>
<dbReference type="GO" id="GO:0098636">
    <property type="term" value="C:protein complex involved in cell adhesion"/>
    <property type="evidence" value="ECO:0007669"/>
    <property type="project" value="TreeGrafter"/>
</dbReference>
<evidence type="ECO:0000256" key="13">
    <source>
        <dbReference type="SAM" id="MobiDB-lite"/>
    </source>
</evidence>
<comment type="subcellular location">
    <subcellularLocation>
        <location evidence="2">Cell junction</location>
        <location evidence="2">Tight junction</location>
    </subcellularLocation>
    <subcellularLocation>
        <location evidence="1">Cell membrane</location>
        <topology evidence="1">Single-pass type I membrane protein</topology>
    </subcellularLocation>
</comment>
<evidence type="ECO:0000256" key="5">
    <source>
        <dbReference type="ARBA" id="ARBA00022475"/>
    </source>
</evidence>
<dbReference type="InterPro" id="IPR003598">
    <property type="entry name" value="Ig_sub2"/>
</dbReference>
<keyword evidence="6 14" id="KW-0812">Transmembrane</keyword>
<evidence type="ECO:0000259" key="15">
    <source>
        <dbReference type="PROSITE" id="PS50835"/>
    </source>
</evidence>
<dbReference type="PANTHER" id="PTHR44598">
    <property type="entry name" value="JUNCTIONAL ADHESION MOLECULE C"/>
    <property type="match status" value="1"/>
</dbReference>
<dbReference type="InterPro" id="IPR042974">
    <property type="entry name" value="JAM-C"/>
</dbReference>
<dbReference type="GO" id="GO:0044291">
    <property type="term" value="C:cell-cell contact zone"/>
    <property type="evidence" value="ECO:0007669"/>
    <property type="project" value="TreeGrafter"/>
</dbReference>
<keyword evidence="5" id="KW-1003">Cell membrane</keyword>
<dbReference type="FunFam" id="2.60.40.10:FF:000342">
    <property type="entry name" value="Junctional adhesion molecule A"/>
    <property type="match status" value="1"/>
</dbReference>
<evidence type="ECO:0000256" key="2">
    <source>
        <dbReference type="ARBA" id="ARBA00004435"/>
    </source>
</evidence>
<keyword evidence="12" id="KW-0393">Immunoglobulin domain</keyword>
<keyword evidence="10 14" id="KW-0472">Membrane</keyword>
<dbReference type="PANTHER" id="PTHR44598:SF3">
    <property type="entry name" value="JUNCTIONAL ADHESION MOLECULE 3B"/>
    <property type="match status" value="1"/>
</dbReference>
<evidence type="ECO:0000256" key="6">
    <source>
        <dbReference type="ARBA" id="ARBA00022692"/>
    </source>
</evidence>
<feature type="domain" description="Ig-like" evidence="15">
    <location>
        <begin position="81"/>
        <end position="166"/>
    </location>
</feature>
<dbReference type="GO" id="GO:0005886">
    <property type="term" value="C:plasma membrane"/>
    <property type="evidence" value="ECO:0007669"/>
    <property type="project" value="UniProtKB-SubCell"/>
</dbReference>
<dbReference type="Gene3D" id="2.60.40.10">
    <property type="entry name" value="Immunoglobulins"/>
    <property type="match status" value="2"/>
</dbReference>
<keyword evidence="11" id="KW-1015">Disulfide bond</keyword>
<proteinExistence type="inferred from homology"/>
<evidence type="ECO:0000313" key="17">
    <source>
        <dbReference type="Proteomes" id="UP000677803"/>
    </source>
</evidence>
<dbReference type="GO" id="GO:0042803">
    <property type="term" value="F:protein homodimerization activity"/>
    <property type="evidence" value="ECO:0007669"/>
    <property type="project" value="InterPro"/>
</dbReference>
<evidence type="ECO:0000256" key="14">
    <source>
        <dbReference type="SAM" id="Phobius"/>
    </source>
</evidence>
<evidence type="ECO:0000313" key="16">
    <source>
        <dbReference type="EMBL" id="CAG5875586.1"/>
    </source>
</evidence>
<dbReference type="Proteomes" id="UP000677803">
    <property type="component" value="Unassembled WGS sequence"/>
</dbReference>
<evidence type="ECO:0000256" key="4">
    <source>
        <dbReference type="ARBA" id="ARBA00022427"/>
    </source>
</evidence>
<feature type="compositionally biased region" description="Basic and acidic residues" evidence="13">
    <location>
        <begin position="1"/>
        <end position="15"/>
    </location>
</feature>
<dbReference type="GO" id="GO:0016477">
    <property type="term" value="P:cell migration"/>
    <property type="evidence" value="ECO:0007669"/>
    <property type="project" value="TreeGrafter"/>
</dbReference>
<accession>A0A8S4AQ50</accession>
<organism evidence="16 17">
    <name type="scientific">Menidia menidia</name>
    <name type="common">Atlantic silverside</name>
    <dbReference type="NCBI Taxonomy" id="238744"/>
    <lineage>
        <taxon>Eukaryota</taxon>
        <taxon>Metazoa</taxon>
        <taxon>Chordata</taxon>
        <taxon>Craniata</taxon>
        <taxon>Vertebrata</taxon>
        <taxon>Euteleostomi</taxon>
        <taxon>Actinopterygii</taxon>
        <taxon>Neopterygii</taxon>
        <taxon>Teleostei</taxon>
        <taxon>Neoteleostei</taxon>
        <taxon>Acanthomorphata</taxon>
        <taxon>Ovalentaria</taxon>
        <taxon>Atherinomorphae</taxon>
        <taxon>Atheriniformes</taxon>
        <taxon>Atherinopsidae</taxon>
        <taxon>Menidiinae</taxon>
        <taxon>Menidia</taxon>
    </lineage>
</organism>
<dbReference type="GO" id="GO:0005178">
    <property type="term" value="F:integrin binding"/>
    <property type="evidence" value="ECO:0007669"/>
    <property type="project" value="TreeGrafter"/>
</dbReference>
<evidence type="ECO:0000256" key="10">
    <source>
        <dbReference type="ARBA" id="ARBA00023136"/>
    </source>
</evidence>
<protein>
    <submittedName>
        <fullName evidence="16">(Atlantic silverside) hypothetical protein</fullName>
    </submittedName>
</protein>
<feature type="domain" description="Ig-like" evidence="15">
    <location>
        <begin position="173"/>
        <end position="270"/>
    </location>
</feature>
<feature type="region of interest" description="Disordered" evidence="13">
    <location>
        <begin position="1"/>
        <end position="22"/>
    </location>
</feature>
<name>A0A8S4AQ50_9TELE</name>
<dbReference type="AlphaFoldDB" id="A0A8S4AQ50"/>
<dbReference type="GO" id="GO:0005923">
    <property type="term" value="C:bicellular tight junction"/>
    <property type="evidence" value="ECO:0007669"/>
    <property type="project" value="UniProtKB-SubCell"/>
</dbReference>
<evidence type="ECO:0000256" key="12">
    <source>
        <dbReference type="ARBA" id="ARBA00023319"/>
    </source>
</evidence>
<dbReference type="PROSITE" id="PS50835">
    <property type="entry name" value="IG_LIKE"/>
    <property type="match status" value="2"/>
</dbReference>
<dbReference type="OrthoDB" id="9942446at2759"/>
<feature type="transmembrane region" description="Helical" evidence="14">
    <location>
        <begin position="276"/>
        <end position="301"/>
    </location>
</feature>
<evidence type="ECO:0000256" key="1">
    <source>
        <dbReference type="ARBA" id="ARBA00004251"/>
    </source>
</evidence>
<keyword evidence="7" id="KW-0732">Signal</keyword>
<dbReference type="InterPro" id="IPR007110">
    <property type="entry name" value="Ig-like_dom"/>
</dbReference>
<gene>
    <name evidence="16" type="ORF">MMEN_LOCUS5325</name>
</gene>
<dbReference type="Pfam" id="PF13927">
    <property type="entry name" value="Ig_3"/>
    <property type="match status" value="1"/>
</dbReference>
<dbReference type="SMART" id="SM00409">
    <property type="entry name" value="IG"/>
    <property type="match status" value="2"/>
</dbReference>
<reference evidence="16" key="1">
    <citation type="submission" date="2021-05" db="EMBL/GenBank/DDBJ databases">
        <authorList>
            <person name="Tigano A."/>
        </authorList>
    </citation>
    <scope>NUCLEOTIDE SEQUENCE</scope>
</reference>
<comment type="caution">
    <text evidence="16">The sequence shown here is derived from an EMBL/GenBank/DDBJ whole genome shotgun (WGS) entry which is preliminary data.</text>
</comment>
<keyword evidence="4" id="KW-0796">Tight junction</keyword>
<dbReference type="GO" id="GO:0046982">
    <property type="term" value="F:protein heterodimerization activity"/>
    <property type="evidence" value="ECO:0007669"/>
    <property type="project" value="InterPro"/>
</dbReference>
<dbReference type="EMBL" id="CAJRST010004446">
    <property type="protein sequence ID" value="CAG5875586.1"/>
    <property type="molecule type" value="Genomic_DNA"/>
</dbReference>
<dbReference type="SUPFAM" id="SSF48726">
    <property type="entry name" value="Immunoglobulin"/>
    <property type="match status" value="2"/>
</dbReference>
<dbReference type="GO" id="GO:0098632">
    <property type="term" value="F:cell-cell adhesion mediator activity"/>
    <property type="evidence" value="ECO:0007669"/>
    <property type="project" value="TreeGrafter"/>
</dbReference>
<dbReference type="SMART" id="SM00408">
    <property type="entry name" value="IGc2"/>
    <property type="match status" value="2"/>
</dbReference>
<dbReference type="InterPro" id="IPR013783">
    <property type="entry name" value="Ig-like_fold"/>
</dbReference>
<evidence type="ECO:0000256" key="9">
    <source>
        <dbReference type="ARBA" id="ARBA00022989"/>
    </source>
</evidence>
<evidence type="ECO:0000256" key="11">
    <source>
        <dbReference type="ARBA" id="ARBA00023157"/>
    </source>
</evidence>
<evidence type="ECO:0000256" key="3">
    <source>
        <dbReference type="ARBA" id="ARBA00008637"/>
    </source>
</evidence>
<dbReference type="InterPro" id="IPR036179">
    <property type="entry name" value="Ig-like_dom_sf"/>
</dbReference>
<sequence length="351" mass="39242">MRLTDRRSDGKHDSHNTQSALPDTGLPSCVELEDEAVRSITPWFLLFLCSYRKSERAKGYFSVLAVVLRTDNESPWTDEFDKIELSCLIESISTSNPRIEWKKITSEGPSYVYFDKKISGDLENRAVIREPATLLITNATRSDTAKYRCEVTAAGDQKTFDEVEIDLVVRVRPVVPKCSVPKSVPFGKSAELSCLEEEGFPKSQYQWFKNREEIPEDPKTSLKFFNSSYTLSAETGTLKFIAVRKEDAGEYFCRAKNDAGHAVCVPQTMEVYDIDVVGIILGVLVVVVVLLCITVGICCAYKQGYFSTQKQTGNNYKVPAKGDGVDYVRTEDEVCEAFFRAANFGPGSGRT</sequence>
<keyword evidence="17" id="KW-1185">Reference proteome</keyword>
<evidence type="ECO:0000256" key="8">
    <source>
        <dbReference type="ARBA" id="ARBA00022949"/>
    </source>
</evidence>
<keyword evidence="9 14" id="KW-1133">Transmembrane helix</keyword>